<dbReference type="PROSITE" id="PS50096">
    <property type="entry name" value="IQ"/>
    <property type="match status" value="1"/>
</dbReference>
<proteinExistence type="predicted"/>
<dbReference type="EMBL" id="JAFDVH010000003">
    <property type="protein sequence ID" value="KAG7483957.1"/>
    <property type="molecule type" value="Genomic_DNA"/>
</dbReference>
<gene>
    <name evidence="3" type="ORF">MATL_G00043830</name>
</gene>
<evidence type="ECO:0000256" key="1">
    <source>
        <dbReference type="SAM" id="MobiDB-lite"/>
    </source>
</evidence>
<name>A0A9D3QCV5_MEGAT</name>
<sequence>MLVTMMTVMYVLVKTAEQLAMSWWSHPETLPYMVSPPLPWQVQCVSQNRRGSRVDEPDGKSEWSENGGPKHQSNGDLAPDKAAATIQNQYRKYQQKKQREQK</sequence>
<dbReference type="AlphaFoldDB" id="A0A9D3QCV5"/>
<evidence type="ECO:0000256" key="2">
    <source>
        <dbReference type="SAM" id="SignalP"/>
    </source>
</evidence>
<evidence type="ECO:0000313" key="3">
    <source>
        <dbReference type="EMBL" id="KAG7483957.1"/>
    </source>
</evidence>
<feature type="signal peptide" evidence="2">
    <location>
        <begin position="1"/>
        <end position="16"/>
    </location>
</feature>
<dbReference type="Proteomes" id="UP001046870">
    <property type="component" value="Chromosome 3"/>
</dbReference>
<organism evidence="3 4">
    <name type="scientific">Megalops atlanticus</name>
    <name type="common">Tarpon</name>
    <name type="synonym">Clupea gigantea</name>
    <dbReference type="NCBI Taxonomy" id="7932"/>
    <lineage>
        <taxon>Eukaryota</taxon>
        <taxon>Metazoa</taxon>
        <taxon>Chordata</taxon>
        <taxon>Craniata</taxon>
        <taxon>Vertebrata</taxon>
        <taxon>Euteleostomi</taxon>
        <taxon>Actinopterygii</taxon>
        <taxon>Neopterygii</taxon>
        <taxon>Teleostei</taxon>
        <taxon>Elopiformes</taxon>
        <taxon>Megalopidae</taxon>
        <taxon>Megalops</taxon>
    </lineage>
</organism>
<evidence type="ECO:0000313" key="4">
    <source>
        <dbReference type="Proteomes" id="UP001046870"/>
    </source>
</evidence>
<reference evidence="3" key="1">
    <citation type="submission" date="2021-01" db="EMBL/GenBank/DDBJ databases">
        <authorList>
            <person name="Zahm M."/>
            <person name="Roques C."/>
            <person name="Cabau C."/>
            <person name="Klopp C."/>
            <person name="Donnadieu C."/>
            <person name="Jouanno E."/>
            <person name="Lampietro C."/>
            <person name="Louis A."/>
            <person name="Herpin A."/>
            <person name="Echchiki A."/>
            <person name="Berthelot C."/>
            <person name="Parey E."/>
            <person name="Roest-Crollius H."/>
            <person name="Braasch I."/>
            <person name="Postlethwait J."/>
            <person name="Bobe J."/>
            <person name="Montfort J."/>
            <person name="Bouchez O."/>
            <person name="Begum T."/>
            <person name="Mejri S."/>
            <person name="Adams A."/>
            <person name="Chen W.-J."/>
            <person name="Guiguen Y."/>
        </authorList>
    </citation>
    <scope>NUCLEOTIDE SEQUENCE</scope>
    <source>
        <strain evidence="3">YG-15Mar2019-1</strain>
        <tissue evidence="3">Brain</tissue>
    </source>
</reference>
<comment type="caution">
    <text evidence="3">The sequence shown here is derived from an EMBL/GenBank/DDBJ whole genome shotgun (WGS) entry which is preliminary data.</text>
</comment>
<keyword evidence="2" id="KW-0732">Signal</keyword>
<feature type="region of interest" description="Disordered" evidence="1">
    <location>
        <begin position="46"/>
        <end position="102"/>
    </location>
</feature>
<feature type="compositionally biased region" description="Basic and acidic residues" evidence="1">
    <location>
        <begin position="52"/>
        <end position="63"/>
    </location>
</feature>
<dbReference type="OrthoDB" id="9049358at2759"/>
<accession>A0A9D3QCV5</accession>
<keyword evidence="4" id="KW-1185">Reference proteome</keyword>
<protein>
    <submittedName>
        <fullName evidence="3">Uncharacterized protein</fullName>
    </submittedName>
</protein>
<feature type="chain" id="PRO_5038547889" evidence="2">
    <location>
        <begin position="17"/>
        <end position="102"/>
    </location>
</feature>